<evidence type="ECO:0000259" key="2">
    <source>
        <dbReference type="Pfam" id="PF19808"/>
    </source>
</evidence>
<evidence type="ECO:0000313" key="3">
    <source>
        <dbReference type="EMBL" id="ATA79335.1"/>
    </source>
</evidence>
<feature type="domain" description="DUF6291" evidence="2">
    <location>
        <begin position="1"/>
        <end position="54"/>
    </location>
</feature>
<feature type="compositionally biased region" description="Polar residues" evidence="1">
    <location>
        <begin position="71"/>
        <end position="85"/>
    </location>
</feature>
<dbReference type="Proteomes" id="UP000217334">
    <property type="component" value="Chromosome"/>
</dbReference>
<reference evidence="4" key="1">
    <citation type="submission" date="2017-06" db="EMBL/GenBank/DDBJ databases">
        <title>Capnocytophaga spp. assemblies.</title>
        <authorList>
            <person name="Gulvik C.A."/>
        </authorList>
    </citation>
    <scope>NUCLEOTIDE SEQUENCE [LARGE SCALE GENOMIC DNA]</scope>
    <source>
        <strain evidence="4">H4486</strain>
    </source>
</reference>
<dbReference type="Pfam" id="PF19808">
    <property type="entry name" value="DUF6291"/>
    <property type="match status" value="1"/>
</dbReference>
<gene>
    <name evidence="3" type="ORF">CGC59_06430</name>
</gene>
<dbReference type="AlphaFoldDB" id="A0A250F551"/>
<name>A0A250F551_CAPSP</name>
<sequence length="241" mass="27208">MLFEYVENGANTGSTDEKVEMAFEFIKLDLDAFSESYQKKLAVNKENGKKGGNPNFVKGKSNPYYEKKDNPNITEDNPTLPNITEDNPNDNDNDYNINKQTNTHTHEEKPKTEKSTLKAYEDFNGDAIALAGWLSKRWNDAKRHYNVGAIGNVAILGNARMNLIEVAKNYTQGEIELAIKGVFIQKQIYPQFTLSPDKMLEPDHFSTFYNAGLTNTQLYNKEPQKGRKSSKNGVARNIGDL</sequence>
<evidence type="ECO:0000313" key="4">
    <source>
        <dbReference type="Proteomes" id="UP000217334"/>
    </source>
</evidence>
<protein>
    <recommendedName>
        <fullName evidence="2">DUF6291 domain-containing protein</fullName>
    </recommendedName>
</protein>
<dbReference type="EMBL" id="CP022383">
    <property type="protein sequence ID" value="ATA79335.1"/>
    <property type="molecule type" value="Genomic_DNA"/>
</dbReference>
<feature type="region of interest" description="Disordered" evidence="1">
    <location>
        <begin position="45"/>
        <end position="114"/>
    </location>
</feature>
<organism evidence="3 4">
    <name type="scientific">Capnocytophaga sputigena</name>
    <dbReference type="NCBI Taxonomy" id="1019"/>
    <lineage>
        <taxon>Bacteria</taxon>
        <taxon>Pseudomonadati</taxon>
        <taxon>Bacteroidota</taxon>
        <taxon>Flavobacteriia</taxon>
        <taxon>Flavobacteriales</taxon>
        <taxon>Flavobacteriaceae</taxon>
        <taxon>Capnocytophaga</taxon>
    </lineage>
</organism>
<feature type="compositionally biased region" description="Basic and acidic residues" evidence="1">
    <location>
        <begin position="104"/>
        <end position="114"/>
    </location>
</feature>
<feature type="region of interest" description="Disordered" evidence="1">
    <location>
        <begin position="222"/>
        <end position="241"/>
    </location>
</feature>
<proteinExistence type="predicted"/>
<accession>A0A250F551</accession>
<evidence type="ECO:0000256" key="1">
    <source>
        <dbReference type="SAM" id="MobiDB-lite"/>
    </source>
</evidence>
<dbReference type="InterPro" id="IPR046258">
    <property type="entry name" value="DUF6291"/>
</dbReference>